<proteinExistence type="predicted"/>
<dbReference type="Gene3D" id="3.30.750.24">
    <property type="entry name" value="STAS domain"/>
    <property type="match status" value="1"/>
</dbReference>
<organism evidence="2 3">
    <name type="scientific">Lacinutrix gracilariae</name>
    <dbReference type="NCBI Taxonomy" id="1747198"/>
    <lineage>
        <taxon>Bacteria</taxon>
        <taxon>Pseudomonadati</taxon>
        <taxon>Bacteroidota</taxon>
        <taxon>Flavobacteriia</taxon>
        <taxon>Flavobacteriales</taxon>
        <taxon>Flavobacteriaceae</taxon>
        <taxon>Lacinutrix</taxon>
    </lineage>
</organism>
<dbReference type="EMBL" id="JBHULM010000011">
    <property type="protein sequence ID" value="MFD2543319.1"/>
    <property type="molecule type" value="Genomic_DNA"/>
</dbReference>
<dbReference type="InterPro" id="IPR036513">
    <property type="entry name" value="STAS_dom_sf"/>
</dbReference>
<gene>
    <name evidence="2" type="ORF">ACFSSB_13380</name>
</gene>
<reference evidence="3" key="1">
    <citation type="journal article" date="2019" name="Int. J. Syst. Evol. Microbiol.">
        <title>The Global Catalogue of Microorganisms (GCM) 10K type strain sequencing project: providing services to taxonomists for standard genome sequencing and annotation.</title>
        <authorList>
            <consortium name="The Broad Institute Genomics Platform"/>
            <consortium name="The Broad Institute Genome Sequencing Center for Infectious Disease"/>
            <person name="Wu L."/>
            <person name="Ma J."/>
        </authorList>
    </citation>
    <scope>NUCLEOTIDE SEQUENCE [LARGE SCALE GENOMIC DNA]</scope>
    <source>
        <strain evidence="3">KCTC 42808</strain>
    </source>
</reference>
<name>A0ABW5K3Y5_9FLAO</name>
<dbReference type="InterPro" id="IPR002645">
    <property type="entry name" value="STAS_dom"/>
</dbReference>
<evidence type="ECO:0000313" key="3">
    <source>
        <dbReference type="Proteomes" id="UP001597467"/>
    </source>
</evidence>
<protein>
    <submittedName>
        <fullName evidence="2">STAS domain-containing protein</fullName>
    </submittedName>
</protein>
<keyword evidence="3" id="KW-1185">Reference proteome</keyword>
<dbReference type="RefSeq" id="WP_379905085.1">
    <property type="nucleotide sequence ID" value="NZ_JBHULM010000011.1"/>
</dbReference>
<accession>A0ABW5K3Y5</accession>
<comment type="caution">
    <text evidence="2">The sequence shown here is derived from an EMBL/GenBank/DDBJ whole genome shotgun (WGS) entry which is preliminary data.</text>
</comment>
<sequence>MALEITNSLDTFQVKGILNKTNVEKFQSHFKNIFSQTNELVINIDELKSIDQEGVSAFEMLYKQSLKTHKAFFITGIGSKEIFDHLRAIDAA</sequence>
<evidence type="ECO:0000313" key="2">
    <source>
        <dbReference type="EMBL" id="MFD2543319.1"/>
    </source>
</evidence>
<dbReference type="SUPFAM" id="SSF52091">
    <property type="entry name" value="SpoIIaa-like"/>
    <property type="match status" value="1"/>
</dbReference>
<feature type="domain" description="STAS" evidence="1">
    <location>
        <begin position="1"/>
        <end position="92"/>
    </location>
</feature>
<dbReference type="Pfam" id="PF01740">
    <property type="entry name" value="STAS"/>
    <property type="match status" value="1"/>
</dbReference>
<dbReference type="PROSITE" id="PS50801">
    <property type="entry name" value="STAS"/>
    <property type="match status" value="1"/>
</dbReference>
<dbReference type="Proteomes" id="UP001597467">
    <property type="component" value="Unassembled WGS sequence"/>
</dbReference>
<evidence type="ECO:0000259" key="1">
    <source>
        <dbReference type="PROSITE" id="PS50801"/>
    </source>
</evidence>